<protein>
    <submittedName>
        <fullName evidence="1">Lipoprotein, putative</fullName>
    </submittedName>
</protein>
<name>F4BVN5_METSG</name>
<evidence type="ECO:0000313" key="2">
    <source>
        <dbReference type="Proteomes" id="UP000007807"/>
    </source>
</evidence>
<gene>
    <name evidence="1" type="ordered locus">MCON_3411</name>
</gene>
<dbReference type="GeneID" id="10462612"/>
<proteinExistence type="predicted"/>
<sequence length="223" mass="25358">MKRASAIMLIFLLSCFGLSQATQENDLWLLLSSYEDVGITSKDLAFFLATHGFSARPEPSYVVVKLNDSREVYVTPNGAAPRLGDMWMSPPDMQSGPVQVISSDAIRINLTYRRSDNESFIKTISRYHIFPVTPLGMCYDGSQKLQESYKSLGYGSVYMYDPSGFDSRGHLWVVVEDNDAPDTWLAVDSYYGPITEDDYYYQAQYSFADFKYLESINPQWRLA</sequence>
<evidence type="ECO:0000313" key="1">
    <source>
        <dbReference type="EMBL" id="AEB69648.1"/>
    </source>
</evidence>
<keyword evidence="2" id="KW-1185">Reference proteome</keyword>
<dbReference type="RefSeq" id="WP_013720654.1">
    <property type="nucleotide sequence ID" value="NC_015416.1"/>
</dbReference>
<dbReference type="HOGENOM" id="CLU_1237919_0_0_2"/>
<dbReference type="AlphaFoldDB" id="F4BVN5"/>
<reference evidence="1 2" key="1">
    <citation type="journal article" date="2011" name="J. Bacteriol.">
        <title>Complete genome sequence of Methanosaeta concilii, a specialist in aceticlastic methanogenesis.</title>
        <authorList>
            <person name="Barber R.D."/>
            <person name="Zhang L."/>
            <person name="Harnack M."/>
            <person name="Olson M.V."/>
            <person name="Kaul R."/>
            <person name="Ingram-Smith C."/>
            <person name="Smith K.S."/>
        </authorList>
    </citation>
    <scope>NUCLEOTIDE SEQUENCE [LARGE SCALE GENOMIC DNA]</scope>
    <source>
        <strain evidence="2">ATCC 5969 / DSM 3671 / JCM 10134 / NBRC 103675 / OCM 69 / GP-6</strain>
    </source>
</reference>
<dbReference type="InParanoid" id="F4BVN5"/>
<dbReference type="EMBL" id="CP002565">
    <property type="protein sequence ID" value="AEB69648.1"/>
    <property type="molecule type" value="Genomic_DNA"/>
</dbReference>
<dbReference type="Proteomes" id="UP000007807">
    <property type="component" value="Chromosome"/>
</dbReference>
<keyword evidence="1" id="KW-0449">Lipoprotein</keyword>
<organism evidence="1 2">
    <name type="scientific">Methanothrix soehngenii (strain ATCC 5969 / DSM 3671 / JCM 10134 / NBRC 103675 / OCM 69 / GP-6)</name>
    <name type="common">Methanosaeta concilii</name>
    <dbReference type="NCBI Taxonomy" id="990316"/>
    <lineage>
        <taxon>Archaea</taxon>
        <taxon>Methanobacteriati</taxon>
        <taxon>Methanobacteriota</taxon>
        <taxon>Stenosarchaea group</taxon>
        <taxon>Methanomicrobia</taxon>
        <taxon>Methanotrichales</taxon>
        <taxon>Methanotrichaceae</taxon>
        <taxon>Methanothrix</taxon>
    </lineage>
</organism>
<dbReference type="KEGG" id="mcj:MCON_3411"/>
<accession>F4BVN5</accession>
<dbReference type="PROSITE" id="PS51257">
    <property type="entry name" value="PROKAR_LIPOPROTEIN"/>
    <property type="match status" value="1"/>
</dbReference>